<evidence type="ECO:0000313" key="3">
    <source>
        <dbReference type="EMBL" id="KAL2611353.1"/>
    </source>
</evidence>
<dbReference type="Pfam" id="PF03571">
    <property type="entry name" value="Peptidase_M49"/>
    <property type="match status" value="1"/>
</dbReference>
<accession>A0ABD1XUZ6</accession>
<dbReference type="Gene3D" id="3.30.540.30">
    <property type="match status" value="1"/>
</dbReference>
<keyword evidence="4" id="KW-1185">Reference proteome</keyword>
<reference evidence="3 4" key="1">
    <citation type="submission" date="2024-09" db="EMBL/GenBank/DDBJ databases">
        <title>Chromosome-scale assembly of Riccia fluitans.</title>
        <authorList>
            <person name="Paukszto L."/>
            <person name="Sawicki J."/>
            <person name="Karawczyk K."/>
            <person name="Piernik-Szablinska J."/>
            <person name="Szczecinska M."/>
            <person name="Mazdziarz M."/>
        </authorList>
    </citation>
    <scope>NUCLEOTIDE SEQUENCE [LARGE SCALE GENOMIC DNA]</scope>
    <source>
        <strain evidence="3">Rf_01</strain>
        <tissue evidence="3">Aerial parts of the thallus</tissue>
    </source>
</reference>
<comment type="caution">
    <text evidence="3">The sequence shown here is derived from an EMBL/GenBank/DDBJ whole genome shotgun (WGS) entry which is preliminary data.</text>
</comment>
<dbReference type="InterPro" id="IPR039461">
    <property type="entry name" value="Peptidase_M49"/>
</dbReference>
<gene>
    <name evidence="3" type="ORF">R1flu_023045</name>
</gene>
<evidence type="ECO:0000313" key="4">
    <source>
        <dbReference type="Proteomes" id="UP001605036"/>
    </source>
</evidence>
<organism evidence="3 4">
    <name type="scientific">Riccia fluitans</name>
    <dbReference type="NCBI Taxonomy" id="41844"/>
    <lineage>
        <taxon>Eukaryota</taxon>
        <taxon>Viridiplantae</taxon>
        <taxon>Streptophyta</taxon>
        <taxon>Embryophyta</taxon>
        <taxon>Marchantiophyta</taxon>
        <taxon>Marchantiopsida</taxon>
        <taxon>Marchantiidae</taxon>
        <taxon>Marchantiales</taxon>
        <taxon>Ricciaceae</taxon>
        <taxon>Riccia</taxon>
    </lineage>
</organism>
<dbReference type="GO" id="GO:0016787">
    <property type="term" value="F:hydrolase activity"/>
    <property type="evidence" value="ECO:0007669"/>
    <property type="project" value="UniProtKB-KW"/>
</dbReference>
<protein>
    <submittedName>
        <fullName evidence="3">Uncharacterized protein</fullName>
    </submittedName>
</protein>
<sequence length="298" mass="34269">MINCFIGYLETGSIESQTRSQILWLQEEEPFIEVNLGFVETYRDPQGSRAEFEGYVAVVNQTVSKQFRPLRERAEYCLSLLPWPKEFHAEKIQCPTFSCFEVQFLAFSRVRPQNFEDVRMVPALFSFGLRSSDHSFQTTFLYENDAQAFQKMGREESVVQIAFHELLGHGSGKLFRRNRDGGFNFRTARLVIRSQVNQFYLRASRGHGSHRLYRPGGGGPNVHQLVNDDLRCCNCAISSFRSSERDSWPLKHIPKILVLGTSTRAGFDKELGLRLIEKYSHQGQQGDVQSELRNRADV</sequence>
<name>A0ABD1XUZ6_9MARC</name>
<keyword evidence="1" id="KW-0479">Metal-binding</keyword>
<dbReference type="PANTHER" id="PTHR23422">
    <property type="entry name" value="DIPEPTIDYL PEPTIDASE III-RELATED"/>
    <property type="match status" value="1"/>
</dbReference>
<dbReference type="AlphaFoldDB" id="A0ABD1XUZ6"/>
<evidence type="ECO:0000256" key="2">
    <source>
        <dbReference type="ARBA" id="ARBA00022801"/>
    </source>
</evidence>
<keyword evidence="2" id="KW-0378">Hydrolase</keyword>
<dbReference type="GO" id="GO:0046872">
    <property type="term" value="F:metal ion binding"/>
    <property type="evidence" value="ECO:0007669"/>
    <property type="project" value="UniProtKB-KW"/>
</dbReference>
<dbReference type="PANTHER" id="PTHR23422:SF11">
    <property type="entry name" value="DIPEPTIDYL PEPTIDASE 3"/>
    <property type="match status" value="1"/>
</dbReference>
<evidence type="ECO:0000256" key="1">
    <source>
        <dbReference type="ARBA" id="ARBA00022723"/>
    </source>
</evidence>
<dbReference type="Proteomes" id="UP001605036">
    <property type="component" value="Unassembled WGS sequence"/>
</dbReference>
<dbReference type="EMBL" id="JBHFFA010000007">
    <property type="protein sequence ID" value="KAL2611353.1"/>
    <property type="molecule type" value="Genomic_DNA"/>
</dbReference>
<proteinExistence type="predicted"/>